<evidence type="ECO:0000256" key="1">
    <source>
        <dbReference type="SAM" id="SignalP"/>
    </source>
</evidence>
<feature type="domain" description="RlpA-like protein double-psi beta-barrel" evidence="2">
    <location>
        <begin position="30"/>
        <end position="105"/>
    </location>
</feature>
<keyword evidence="4" id="KW-1185">Reference proteome</keyword>
<dbReference type="KEGG" id="tsin:OXH18_00745"/>
<evidence type="ECO:0000259" key="2">
    <source>
        <dbReference type="Pfam" id="PF03330"/>
    </source>
</evidence>
<dbReference type="InterPro" id="IPR036908">
    <property type="entry name" value="RlpA-like_sf"/>
</dbReference>
<protein>
    <recommendedName>
        <fullName evidence="2">RlpA-like protein double-psi beta-barrel domain-containing protein</fullName>
    </recommendedName>
</protein>
<gene>
    <name evidence="3" type="ORF">OXH18_00745</name>
</gene>
<dbReference type="AlphaFoldDB" id="A0A9E9C4Y8"/>
<dbReference type="PANTHER" id="PTHR34183:SF1">
    <property type="entry name" value="ENDOLYTIC PEPTIDOGLYCAN TRANSGLYCOSYLASE RLPA"/>
    <property type="match status" value="1"/>
</dbReference>
<evidence type="ECO:0000313" key="3">
    <source>
        <dbReference type="EMBL" id="WAL60556.1"/>
    </source>
</evidence>
<dbReference type="Proteomes" id="UP001163152">
    <property type="component" value="Chromosome"/>
</dbReference>
<reference evidence="3" key="1">
    <citation type="submission" date="2022-12" db="EMBL/GenBank/DDBJ databases">
        <title>Polyphasic identification of a Novel Hot-Spring Cyanobacterium Ocullathermofonsia sinensis gen nov. sp. nov. and Genomic Insights on its Adaptations to the Thermal Habitat.</title>
        <authorList>
            <person name="Daroch M."/>
            <person name="Tang J."/>
            <person name="Jiang Y."/>
        </authorList>
    </citation>
    <scope>NUCLEOTIDE SEQUENCE</scope>
    <source>
        <strain evidence="3">PKUAC-SCTA174</strain>
    </source>
</reference>
<accession>A0A9E9C4Y8</accession>
<dbReference type="CDD" id="cd22268">
    <property type="entry name" value="DPBB_RlpA-like"/>
    <property type="match status" value="1"/>
</dbReference>
<keyword evidence="1" id="KW-0732">Signal</keyword>
<sequence>MKLPVLVCKLSAASAIAVLGSADPAHAGSQCGTAAYYDQGTVTANGEAFDPGALTAAHPWLPLNSWVTVVDQDTGISTEVRINDRGPWDGERILDMTPAVINIIDPNQTSDLRQVCIYW</sequence>
<dbReference type="EMBL" id="CP113797">
    <property type="protein sequence ID" value="WAL60556.1"/>
    <property type="molecule type" value="Genomic_DNA"/>
</dbReference>
<name>A0A9E9C4Y8_9CYAN</name>
<organism evidence="3 4">
    <name type="scientific">Thermocoleostomius sinensis A174</name>
    <dbReference type="NCBI Taxonomy" id="2016057"/>
    <lineage>
        <taxon>Bacteria</taxon>
        <taxon>Bacillati</taxon>
        <taxon>Cyanobacteriota</taxon>
        <taxon>Cyanophyceae</taxon>
        <taxon>Oculatellales</taxon>
        <taxon>Oculatellaceae</taxon>
        <taxon>Thermocoleostomius</taxon>
    </lineage>
</organism>
<proteinExistence type="predicted"/>
<dbReference type="Pfam" id="PF03330">
    <property type="entry name" value="DPBB_1"/>
    <property type="match status" value="1"/>
</dbReference>
<feature type="signal peptide" evidence="1">
    <location>
        <begin position="1"/>
        <end position="27"/>
    </location>
</feature>
<dbReference type="SUPFAM" id="SSF50685">
    <property type="entry name" value="Barwin-like endoglucanases"/>
    <property type="match status" value="1"/>
</dbReference>
<dbReference type="PANTHER" id="PTHR34183">
    <property type="entry name" value="ENDOLYTIC PEPTIDOGLYCAN TRANSGLYCOSYLASE RLPA"/>
    <property type="match status" value="1"/>
</dbReference>
<evidence type="ECO:0000313" key="4">
    <source>
        <dbReference type="Proteomes" id="UP001163152"/>
    </source>
</evidence>
<feature type="chain" id="PRO_5038804921" description="RlpA-like protein double-psi beta-barrel domain-containing protein" evidence="1">
    <location>
        <begin position="28"/>
        <end position="119"/>
    </location>
</feature>
<dbReference type="RefSeq" id="WP_268610484.1">
    <property type="nucleotide sequence ID" value="NZ_CP113797.1"/>
</dbReference>
<dbReference type="InterPro" id="IPR009009">
    <property type="entry name" value="RlpA-like_DPBB"/>
</dbReference>
<dbReference type="Gene3D" id="2.40.40.10">
    <property type="entry name" value="RlpA-like domain"/>
    <property type="match status" value="1"/>
</dbReference>